<evidence type="ECO:0000313" key="8">
    <source>
        <dbReference type="Proteomes" id="UP000235828"/>
    </source>
</evidence>
<feature type="domain" description="O-antigen ligase-related" evidence="6">
    <location>
        <begin position="193"/>
        <end position="337"/>
    </location>
</feature>
<feature type="transmembrane region" description="Helical" evidence="5">
    <location>
        <begin position="116"/>
        <end position="138"/>
    </location>
</feature>
<organism evidence="7 8">
    <name type="scientific">Vibrio tapetis subsp. tapetis</name>
    <dbReference type="NCBI Taxonomy" id="1671868"/>
    <lineage>
        <taxon>Bacteria</taxon>
        <taxon>Pseudomonadati</taxon>
        <taxon>Pseudomonadota</taxon>
        <taxon>Gammaproteobacteria</taxon>
        <taxon>Vibrionales</taxon>
        <taxon>Vibrionaceae</taxon>
        <taxon>Vibrio</taxon>
    </lineage>
</organism>
<proteinExistence type="predicted"/>
<evidence type="ECO:0000256" key="2">
    <source>
        <dbReference type="ARBA" id="ARBA00022692"/>
    </source>
</evidence>
<dbReference type="GO" id="GO:0016020">
    <property type="term" value="C:membrane"/>
    <property type="evidence" value="ECO:0007669"/>
    <property type="project" value="UniProtKB-SubCell"/>
</dbReference>
<protein>
    <submittedName>
        <fullName evidence="7">O-antigen polymerase</fullName>
    </submittedName>
</protein>
<feature type="transmembrane region" description="Helical" evidence="5">
    <location>
        <begin position="356"/>
        <end position="371"/>
    </location>
</feature>
<accession>A0A2N8ZLL6</accession>
<sequence length="416" mass="47462">MRNSTLYQLSAVLFYVLLFRASMDPVLHLTKVGGIGLGAVLNLMMVAYFLYVCAKNRMVIPRAFVSVWGVFIIIGLVSIISSPDKVRSLRTFFGVLTYMSVFCLSAYFIKSKQDLVYVIKLVILSSIIQFTFTFVEFLNPSASTTKDGFRLFGSFSHPNIYAFYLVLIASLCFFVNKQKTLQFDHGLILISKLVFVVALVFLILTKTRSAWGAFTIVIAVYGILSERRYLYYLTAAVFVALMVPAVQERVMDVFTSGTSIESLEDGEALNSYAWRLVVWAASWDYILAKPLFGHGYDTFSYYFLDFFPLEESRGFDAHNTYVQLVFDMGFLGLAGYLIIFIAIFRRLFAYFHDDKQGATIIIGLATSYLVVGYSDNILFYLSYNWYFWLVMGFFYFSNPPISNKNRKTSSNVRGYN</sequence>
<feature type="transmembrane region" description="Helical" evidence="5">
    <location>
        <begin position="63"/>
        <end position="80"/>
    </location>
</feature>
<evidence type="ECO:0000313" key="7">
    <source>
        <dbReference type="EMBL" id="SON52787.1"/>
    </source>
</evidence>
<feature type="transmembrane region" description="Helical" evidence="5">
    <location>
        <begin position="92"/>
        <end position="109"/>
    </location>
</feature>
<dbReference type="KEGG" id="vta:B1176"/>
<keyword evidence="8" id="KW-1185">Reference proteome</keyword>
<feature type="transmembrane region" description="Helical" evidence="5">
    <location>
        <begin position="209"/>
        <end position="224"/>
    </location>
</feature>
<feature type="transmembrane region" description="Helical" evidence="5">
    <location>
        <begin position="187"/>
        <end position="203"/>
    </location>
</feature>
<dbReference type="InterPro" id="IPR051533">
    <property type="entry name" value="WaaL-like"/>
</dbReference>
<feature type="transmembrane region" description="Helical" evidence="5">
    <location>
        <begin position="158"/>
        <end position="175"/>
    </location>
</feature>
<gene>
    <name evidence="7" type="ORF">VTAP4600_B1176</name>
</gene>
<dbReference type="Pfam" id="PF04932">
    <property type="entry name" value="Wzy_C"/>
    <property type="match status" value="1"/>
</dbReference>
<dbReference type="EMBL" id="LT960612">
    <property type="protein sequence ID" value="SON52787.1"/>
    <property type="molecule type" value="Genomic_DNA"/>
</dbReference>
<dbReference type="PANTHER" id="PTHR37422">
    <property type="entry name" value="TEICHURONIC ACID BIOSYNTHESIS PROTEIN TUAE"/>
    <property type="match status" value="1"/>
</dbReference>
<evidence type="ECO:0000256" key="5">
    <source>
        <dbReference type="SAM" id="Phobius"/>
    </source>
</evidence>
<comment type="subcellular location">
    <subcellularLocation>
        <location evidence="1">Membrane</location>
        <topology evidence="1">Multi-pass membrane protein</topology>
    </subcellularLocation>
</comment>
<dbReference type="AlphaFoldDB" id="A0A2N8ZLL6"/>
<feature type="transmembrane region" description="Helical" evidence="5">
    <location>
        <begin position="229"/>
        <end position="246"/>
    </location>
</feature>
<dbReference type="OrthoDB" id="5862403at2"/>
<feature type="transmembrane region" description="Helical" evidence="5">
    <location>
        <begin position="33"/>
        <end position="51"/>
    </location>
</feature>
<dbReference type="Proteomes" id="UP000235828">
    <property type="component" value="Chromosome B"/>
</dbReference>
<evidence type="ECO:0000256" key="1">
    <source>
        <dbReference type="ARBA" id="ARBA00004141"/>
    </source>
</evidence>
<evidence type="ECO:0000259" key="6">
    <source>
        <dbReference type="Pfam" id="PF04932"/>
    </source>
</evidence>
<feature type="transmembrane region" description="Helical" evidence="5">
    <location>
        <begin position="321"/>
        <end position="344"/>
    </location>
</feature>
<keyword evidence="3 5" id="KW-1133">Transmembrane helix</keyword>
<name>A0A2N8ZLL6_9VIBR</name>
<evidence type="ECO:0000256" key="4">
    <source>
        <dbReference type="ARBA" id="ARBA00023136"/>
    </source>
</evidence>
<dbReference type="RefSeq" id="WP_102524952.1">
    <property type="nucleotide sequence ID" value="NZ_LT960612.1"/>
</dbReference>
<keyword evidence="2 5" id="KW-0812">Transmembrane</keyword>
<evidence type="ECO:0000256" key="3">
    <source>
        <dbReference type="ARBA" id="ARBA00022989"/>
    </source>
</evidence>
<feature type="transmembrane region" description="Helical" evidence="5">
    <location>
        <begin position="377"/>
        <end position="397"/>
    </location>
</feature>
<reference evidence="7 8" key="1">
    <citation type="submission" date="2017-10" db="EMBL/GenBank/DDBJ databases">
        <authorList>
            <person name="Banno H."/>
            <person name="Chua N.-H."/>
        </authorList>
    </citation>
    <scope>NUCLEOTIDE SEQUENCE [LARGE SCALE GENOMIC DNA]</scope>
    <source>
        <strain evidence="7">Vibrio tapetis CECT4600</strain>
    </source>
</reference>
<keyword evidence="4 5" id="KW-0472">Membrane</keyword>
<dbReference type="InterPro" id="IPR007016">
    <property type="entry name" value="O-antigen_ligase-rel_domated"/>
</dbReference>
<dbReference type="PANTHER" id="PTHR37422:SF13">
    <property type="entry name" value="LIPOPOLYSACCHARIDE BIOSYNTHESIS PROTEIN PA4999-RELATED"/>
    <property type="match status" value="1"/>
</dbReference>